<dbReference type="OrthoDB" id="10412424at2759"/>
<feature type="transmembrane region" description="Helical" evidence="2">
    <location>
        <begin position="370"/>
        <end position="386"/>
    </location>
</feature>
<feature type="non-terminal residue" evidence="3">
    <location>
        <position position="409"/>
    </location>
</feature>
<feature type="coiled-coil region" evidence="1">
    <location>
        <begin position="303"/>
        <end position="339"/>
    </location>
</feature>
<keyword evidence="4" id="KW-1185">Reference proteome</keyword>
<dbReference type="HOGENOM" id="CLU_056120_0_0_1"/>
<dbReference type="EMBL" id="GL870877">
    <property type="protein sequence ID" value="EIJ89016.1"/>
    <property type="molecule type" value="Genomic_DNA"/>
</dbReference>
<dbReference type="Proteomes" id="UP000002872">
    <property type="component" value="Unassembled WGS sequence"/>
</dbReference>
<protein>
    <submittedName>
        <fullName evidence="3">Uncharacterized protein</fullName>
    </submittedName>
</protein>
<keyword evidence="2" id="KW-0812">Transmembrane</keyword>
<reference evidence="3" key="1">
    <citation type="submission" date="2011-01" db="EMBL/GenBank/DDBJ databases">
        <title>The Genome Sequence of Nematocida parisii strain ERTm3.</title>
        <authorList>
            <consortium name="The Broad Institute Genome Sequencing Platform"/>
            <consortium name="The Broad Institute Genome Sequencing Center for Infectious Disease"/>
            <person name="Cuomo C."/>
            <person name="Troemel E."/>
            <person name="Young S.K."/>
            <person name="Zeng Q."/>
            <person name="Gargeya S."/>
            <person name="Fitzgerald M."/>
            <person name="Haas B."/>
            <person name="Abouelleil A."/>
            <person name="Alvarado L."/>
            <person name="Arachchi H.M."/>
            <person name="Berlin A."/>
            <person name="Chapman S.B."/>
            <person name="Gearin G."/>
            <person name="Goldberg J."/>
            <person name="Griggs A."/>
            <person name="Gujja S."/>
            <person name="Hansen M."/>
            <person name="Heiman D."/>
            <person name="Howarth C."/>
            <person name="Larimer J."/>
            <person name="Lui A."/>
            <person name="MacDonald P.J.P."/>
            <person name="McCowen C."/>
            <person name="Montmayeur A."/>
            <person name="Murphy C."/>
            <person name="Neiman D."/>
            <person name="Pearson M."/>
            <person name="Priest M."/>
            <person name="Roberts A."/>
            <person name="Saif S."/>
            <person name="Shea T."/>
            <person name="Sisk P."/>
            <person name="Stolte C."/>
            <person name="Sykes S."/>
            <person name="Wortman J."/>
            <person name="Nusbaum C."/>
            <person name="Birren B."/>
        </authorList>
    </citation>
    <scope>NUCLEOTIDE SEQUENCE</scope>
    <source>
        <strain evidence="3">ERTm3</strain>
    </source>
</reference>
<keyword evidence="2" id="KW-0472">Membrane</keyword>
<keyword evidence="1" id="KW-0175">Coiled coil</keyword>
<dbReference type="InParanoid" id="I3EIG9"/>
<sequence>MLSILKNKFLNNNNKNKKSYEEIIDKITIKNQKEMIFDRIPTELLNLTYNLLYISINTNYNKNNIDKTVNNSFNHTKTIIEVIMKLSERIINKQLFYNIIGNNHIIALNAYRIIHSEQVSNEKSEESILKLMELTEDQKYSKLQRALDIVSMGIPNLSKEDKDIMMTFKLIDYTKLSEFISGSVYGSIYNSKNGIKSYSIYNIHRLVYNMAIRASINTESKLNEMITHLDLLYTADEIAVAKDIRESDVLNSIKDKAIMDKVVNNVINNYFNGMKPAISELIKKEAEGAKKIQDKEVRERHVGKMREEEIKKSEEEIKKKREKEEMKENLNKVEEETKNIWGRARIIRDRINNIWDGIDNINNANTLRCILIVVFTLNFISIIYYNESAPKKITQKLNLIKKQKKQKTK</sequence>
<evidence type="ECO:0000313" key="4">
    <source>
        <dbReference type="Proteomes" id="UP000002872"/>
    </source>
</evidence>
<evidence type="ECO:0000256" key="2">
    <source>
        <dbReference type="SAM" id="Phobius"/>
    </source>
</evidence>
<name>I3EIG9_NEMP3</name>
<keyword evidence="2" id="KW-1133">Transmembrane helix</keyword>
<evidence type="ECO:0000256" key="1">
    <source>
        <dbReference type="SAM" id="Coils"/>
    </source>
</evidence>
<proteinExistence type="predicted"/>
<organism evidence="3 4">
    <name type="scientific">Nematocida parisii (strain ERTm3)</name>
    <name type="common">Nematode killer fungus</name>
    <dbReference type="NCBI Taxonomy" id="935791"/>
    <lineage>
        <taxon>Eukaryota</taxon>
        <taxon>Fungi</taxon>
        <taxon>Fungi incertae sedis</taxon>
        <taxon>Microsporidia</taxon>
        <taxon>Nematocida</taxon>
    </lineage>
</organism>
<dbReference type="VEuPathDB" id="MicrosporidiaDB:NEQG_00835"/>
<dbReference type="AlphaFoldDB" id="I3EIG9"/>
<accession>I3EIG9</accession>
<gene>
    <name evidence="3" type="ORF">NEQG_00835</name>
</gene>
<evidence type="ECO:0000313" key="3">
    <source>
        <dbReference type="EMBL" id="EIJ89016.1"/>
    </source>
</evidence>